<dbReference type="RefSeq" id="WP_307166670.1">
    <property type="nucleotide sequence ID" value="NZ_JAUSWV010000002.1"/>
</dbReference>
<feature type="compositionally biased region" description="Gly residues" evidence="1">
    <location>
        <begin position="42"/>
        <end position="51"/>
    </location>
</feature>
<keyword evidence="3" id="KW-1185">Reference proteome</keyword>
<gene>
    <name evidence="2" type="ORF">QF030_007109</name>
</gene>
<evidence type="ECO:0000313" key="3">
    <source>
        <dbReference type="Proteomes" id="UP001230654"/>
    </source>
</evidence>
<dbReference type="Proteomes" id="UP001230654">
    <property type="component" value="Unassembled WGS sequence"/>
</dbReference>
<sequence>MAVQRPESPGENGTPIPRDLPDQQADGGEDPWDIGSPEQADGSGGSGGSDESGGDVENAPDVPDTDEAGTGRQGAPSAGSGQSDHPLPDEPSD</sequence>
<reference evidence="2 3" key="1">
    <citation type="submission" date="2023-07" db="EMBL/GenBank/DDBJ databases">
        <title>Comparative genomics of wheat-associated soil bacteria to identify genetic determinants of phenazine resistance.</title>
        <authorList>
            <person name="Mouncey N."/>
        </authorList>
    </citation>
    <scope>NUCLEOTIDE SEQUENCE [LARGE SCALE GENOMIC DNA]</scope>
    <source>
        <strain evidence="2 3">B2I6</strain>
    </source>
</reference>
<feature type="region of interest" description="Disordered" evidence="1">
    <location>
        <begin position="1"/>
        <end position="93"/>
    </location>
</feature>
<protein>
    <submittedName>
        <fullName evidence="2">Uncharacterized protein</fullName>
    </submittedName>
</protein>
<accession>A0ABU0P0K5</accession>
<evidence type="ECO:0000313" key="2">
    <source>
        <dbReference type="EMBL" id="MDQ0584931.1"/>
    </source>
</evidence>
<dbReference type="EMBL" id="JAUSWV010000002">
    <property type="protein sequence ID" value="MDQ0584931.1"/>
    <property type="molecule type" value="Genomic_DNA"/>
</dbReference>
<proteinExistence type="predicted"/>
<organism evidence="2 3">
    <name type="scientific">Streptomyces rishiriensis</name>
    <dbReference type="NCBI Taxonomy" id="68264"/>
    <lineage>
        <taxon>Bacteria</taxon>
        <taxon>Bacillati</taxon>
        <taxon>Actinomycetota</taxon>
        <taxon>Actinomycetes</taxon>
        <taxon>Kitasatosporales</taxon>
        <taxon>Streptomycetaceae</taxon>
        <taxon>Streptomyces</taxon>
    </lineage>
</organism>
<evidence type="ECO:0000256" key="1">
    <source>
        <dbReference type="SAM" id="MobiDB-lite"/>
    </source>
</evidence>
<name>A0ABU0P0K5_STRRH</name>
<comment type="caution">
    <text evidence="2">The sequence shown here is derived from an EMBL/GenBank/DDBJ whole genome shotgun (WGS) entry which is preliminary data.</text>
</comment>